<sequence>MKTRAGPHPEGLAPLGLFTPVWEALAAWEPLKTDRDGCVLRALLGAFGRKLGQLLHTAGQVLVDLQAGLKAQRPQRLKVGSGETSGGRAACTFAQSLEPVTRSLQRLILIGRREAHLSTVKLLMLTAPSRQGHPIKQPRLLSAAQPPSRWRPLRSVAGQQHL</sequence>
<reference evidence="2 3" key="1">
    <citation type="submission" date="2013-11" db="EMBL/GenBank/DDBJ databases">
        <title>The Damaraland mole rat (Fukomys damarensis) genome and evolution of African mole rats.</title>
        <authorList>
            <person name="Gladyshev V.N."/>
            <person name="Fang X."/>
        </authorList>
    </citation>
    <scope>NUCLEOTIDE SEQUENCE [LARGE SCALE GENOMIC DNA]</scope>
    <source>
        <tissue evidence="2">Liver</tissue>
    </source>
</reference>
<dbReference type="Proteomes" id="UP000028990">
    <property type="component" value="Unassembled WGS sequence"/>
</dbReference>
<organism evidence="2 3">
    <name type="scientific">Fukomys damarensis</name>
    <name type="common">Damaraland mole rat</name>
    <name type="synonym">Cryptomys damarensis</name>
    <dbReference type="NCBI Taxonomy" id="885580"/>
    <lineage>
        <taxon>Eukaryota</taxon>
        <taxon>Metazoa</taxon>
        <taxon>Chordata</taxon>
        <taxon>Craniata</taxon>
        <taxon>Vertebrata</taxon>
        <taxon>Euteleostomi</taxon>
        <taxon>Mammalia</taxon>
        <taxon>Eutheria</taxon>
        <taxon>Euarchontoglires</taxon>
        <taxon>Glires</taxon>
        <taxon>Rodentia</taxon>
        <taxon>Hystricomorpha</taxon>
        <taxon>Bathyergidae</taxon>
        <taxon>Fukomys</taxon>
    </lineage>
</organism>
<gene>
    <name evidence="2" type="ORF">H920_15015</name>
</gene>
<dbReference type="AlphaFoldDB" id="A0A091DLY9"/>
<keyword evidence="3" id="KW-1185">Reference proteome</keyword>
<evidence type="ECO:0000313" key="3">
    <source>
        <dbReference type="Proteomes" id="UP000028990"/>
    </source>
</evidence>
<dbReference type="EMBL" id="KN123755">
    <property type="protein sequence ID" value="KFO23811.1"/>
    <property type="molecule type" value="Genomic_DNA"/>
</dbReference>
<feature type="region of interest" description="Disordered" evidence="1">
    <location>
        <begin position="133"/>
        <end position="162"/>
    </location>
</feature>
<protein>
    <submittedName>
        <fullName evidence="2">Uncharacterized protein</fullName>
    </submittedName>
</protein>
<evidence type="ECO:0000313" key="2">
    <source>
        <dbReference type="EMBL" id="KFO23811.1"/>
    </source>
</evidence>
<accession>A0A091DLY9</accession>
<evidence type="ECO:0000256" key="1">
    <source>
        <dbReference type="SAM" id="MobiDB-lite"/>
    </source>
</evidence>
<name>A0A091DLY9_FUKDA</name>
<proteinExistence type="predicted"/>